<accession>A0A836NZI1</accession>
<comment type="caution">
    <text evidence="1">The sequence shown here is derived from an EMBL/GenBank/DDBJ whole genome shotgun (WGS) entry which is preliminary data.</text>
</comment>
<dbReference type="EMBL" id="AKBN01001535">
    <property type="protein sequence ID" value="KFA00283.1"/>
    <property type="molecule type" value="Genomic_DNA"/>
</dbReference>
<name>A0A836NZI1_XANVA</name>
<dbReference type="RefSeq" id="WP_010364102.1">
    <property type="nucleotide sequence ID" value="NZ_AKBN02000025.1"/>
</dbReference>
<dbReference type="AlphaFoldDB" id="A0A836NZI1"/>
<gene>
    <name evidence="1" type="ORF">A11K_0123035</name>
</gene>
<proteinExistence type="predicted"/>
<reference evidence="1" key="1">
    <citation type="submission" date="2012-05" db="EMBL/GenBank/DDBJ databases">
        <authorList>
            <person name="Studholme D.J."/>
            <person name="Wasukira A."/>
            <person name="Grant M."/>
        </authorList>
    </citation>
    <scope>NUCLEOTIDE SEQUENCE [LARGE SCALE GENOMIC DNA]</scope>
    <source>
        <strain evidence="1">NCPPB 890</strain>
    </source>
</reference>
<sequence>MSAARLQDLLPSDADYAINEEEHDRLWRAQQAASLLAAINHDVATRAGVGHDGVSAIADYIREELLDILSSARHLREPLNPPTGADLI</sequence>
<protein>
    <submittedName>
        <fullName evidence="1">Uncharacterized protein</fullName>
    </submittedName>
</protein>
<evidence type="ECO:0000313" key="1">
    <source>
        <dbReference type="EMBL" id="KFA00283.1"/>
    </source>
</evidence>
<organism evidence="1">
    <name type="scientific">Xanthomonas vasicola pv. vasculorum NCPPB 890</name>
    <dbReference type="NCBI Taxonomy" id="1184265"/>
    <lineage>
        <taxon>Bacteria</taxon>
        <taxon>Pseudomonadati</taxon>
        <taxon>Pseudomonadota</taxon>
        <taxon>Gammaproteobacteria</taxon>
        <taxon>Lysobacterales</taxon>
        <taxon>Lysobacteraceae</taxon>
        <taxon>Xanthomonas</taxon>
    </lineage>
</organism>